<dbReference type="PANTHER" id="PTHR47840">
    <property type="entry name" value="ZN(II)2CYS6 TRANSCRIPTION FACTOR (EUROFUNG)-RELATED"/>
    <property type="match status" value="1"/>
</dbReference>
<keyword evidence="1" id="KW-0805">Transcription regulation</keyword>
<dbReference type="HOGENOM" id="CLU_004804_0_1_1"/>
<evidence type="ECO:0000256" key="4">
    <source>
        <dbReference type="SAM" id="MobiDB-lite"/>
    </source>
</evidence>
<dbReference type="AlphaFoldDB" id="C1G3B8"/>
<dbReference type="RefSeq" id="XP_010756912.1">
    <property type="nucleotide sequence ID" value="XM_010758610.1"/>
</dbReference>
<gene>
    <name evidence="5" type="ORF">PADG_01434</name>
</gene>
<dbReference type="eggNOG" id="ENOG502SJ8Q">
    <property type="taxonomic scope" value="Eukaryota"/>
</dbReference>
<evidence type="ECO:0000256" key="3">
    <source>
        <dbReference type="ARBA" id="ARBA00023242"/>
    </source>
</evidence>
<evidence type="ECO:0000256" key="2">
    <source>
        <dbReference type="ARBA" id="ARBA00023163"/>
    </source>
</evidence>
<evidence type="ECO:0008006" key="7">
    <source>
        <dbReference type="Google" id="ProtNLM"/>
    </source>
</evidence>
<dbReference type="EMBL" id="KN275958">
    <property type="protein sequence ID" value="EEH45284.2"/>
    <property type="molecule type" value="Genomic_DNA"/>
</dbReference>
<proteinExistence type="predicted"/>
<protein>
    <recommendedName>
        <fullName evidence="7">Transcription factor domain-containing protein</fullName>
    </recommendedName>
</protein>
<keyword evidence="3" id="KW-0539">Nucleus</keyword>
<keyword evidence="2" id="KW-0804">Transcription</keyword>
<feature type="compositionally biased region" description="Polar residues" evidence="4">
    <location>
        <begin position="613"/>
        <end position="633"/>
    </location>
</feature>
<evidence type="ECO:0000256" key="1">
    <source>
        <dbReference type="ARBA" id="ARBA00023015"/>
    </source>
</evidence>
<accession>C1G3B8</accession>
<dbReference type="OMA" id="PAQWWIM"/>
<dbReference type="GeneID" id="22581099"/>
<evidence type="ECO:0000313" key="6">
    <source>
        <dbReference type="Proteomes" id="UP000001628"/>
    </source>
</evidence>
<feature type="region of interest" description="Disordered" evidence="4">
    <location>
        <begin position="599"/>
        <end position="635"/>
    </location>
</feature>
<sequence>MSVIIPRGLSSAAGPTSTLLNRREESVKALRVAGSASDGRSDAPLQRLQELQEVHYEAALESKNVDRLNRMESLVDRFIKRGGTEVPDTLRPGSIESARVGKFISLMDVEPNPILPAPLRSQSLPGVLRALWLTVMTSSFLIDVSVLFHGIVCMPYSRFLSRQRLSPQAVLRMPLLGSHPVLVARRLLILGSFLQGIPPSSAGKLAGLTSDHQDIMNRVVRTASRLVTNDDELVTSLDGIECVMIASIAVVVAQMMGLDTGNTLSSIILEPETQDRIDPDYMWFRIVSTDRYLSLMLGLPQGSSENVFASQKVLQNCMAVECLERLESVAAGIILQRNVGEQIDLATIHRVDKMLQEAAALMPPRWWPMTSNGPVSDDAQAFEESIRLTSHLTYRHLFQDDCCECRRAIVAQFVAFRGANLSTAYCRGLDFVAFIASTTLCIAHMEAHRQHQFGYGKDVTVFQSLQHQRLSDRGLLERTLEIMEKMAQMNHDVVAQKVSTILQSLLAIENNSASGACYRTTASLELYKEPQSFGAKDDNLNELHVNIPYFGTIKFEHSPTISMIEQTKSLPEGGHQNDLTSISRLAGYQISTAQPANTDWQSVPSSFGPPDPFQQSGTANWDHSFSYPETSGEQEPHLLVPGLAADVNDWPLQGVEIALFSSFTKV</sequence>
<dbReference type="STRING" id="502780.C1G3B8"/>
<name>C1G3B8_PARBD</name>
<dbReference type="InParanoid" id="C1G3B8"/>
<organism evidence="5 6">
    <name type="scientific">Paracoccidioides brasiliensis (strain Pb18)</name>
    <dbReference type="NCBI Taxonomy" id="502780"/>
    <lineage>
        <taxon>Eukaryota</taxon>
        <taxon>Fungi</taxon>
        <taxon>Dikarya</taxon>
        <taxon>Ascomycota</taxon>
        <taxon>Pezizomycotina</taxon>
        <taxon>Eurotiomycetes</taxon>
        <taxon>Eurotiomycetidae</taxon>
        <taxon>Onygenales</taxon>
        <taxon>Ajellomycetaceae</taxon>
        <taxon>Paracoccidioides</taxon>
    </lineage>
</organism>
<keyword evidence="6" id="KW-1185">Reference proteome</keyword>
<dbReference type="OrthoDB" id="5392779at2759"/>
<dbReference type="CDD" id="cd12148">
    <property type="entry name" value="fungal_TF_MHR"/>
    <property type="match status" value="1"/>
</dbReference>
<evidence type="ECO:0000313" key="5">
    <source>
        <dbReference type="EMBL" id="EEH45284.2"/>
    </source>
</evidence>
<dbReference type="VEuPathDB" id="FungiDB:PADG_01434"/>
<reference evidence="5 6" key="1">
    <citation type="journal article" date="2011" name="PLoS Genet.">
        <title>Comparative genomic analysis of human fungal pathogens causing paracoccidioidomycosis.</title>
        <authorList>
            <person name="Desjardins C.A."/>
            <person name="Champion M.D."/>
            <person name="Holder J.W."/>
            <person name="Muszewska A."/>
            <person name="Goldberg J."/>
            <person name="Bailao A.M."/>
            <person name="Brigido M.M."/>
            <person name="Ferreira M.E."/>
            <person name="Garcia A.M."/>
            <person name="Grynberg M."/>
            <person name="Gujja S."/>
            <person name="Heiman D.I."/>
            <person name="Henn M.R."/>
            <person name="Kodira C.D."/>
            <person name="Leon-Narvaez H."/>
            <person name="Longo L.V."/>
            <person name="Ma L.J."/>
            <person name="Malavazi I."/>
            <person name="Matsuo A.L."/>
            <person name="Morais F.V."/>
            <person name="Pereira M."/>
            <person name="Rodriguez-Brito S."/>
            <person name="Sakthikumar S."/>
            <person name="Salem-Izacc S.M."/>
            <person name="Sykes S.M."/>
            <person name="Teixeira M.M."/>
            <person name="Vallejo M.C."/>
            <person name="Walter M.E."/>
            <person name="Yandava C."/>
            <person name="Young S."/>
            <person name="Zeng Q."/>
            <person name="Zucker J."/>
            <person name="Felipe M.S."/>
            <person name="Goldman G.H."/>
            <person name="Haas B.J."/>
            <person name="McEwen J.G."/>
            <person name="Nino-Vega G."/>
            <person name="Puccia R."/>
            <person name="San-Blas G."/>
            <person name="Soares C.M."/>
            <person name="Birren B.W."/>
            <person name="Cuomo C.A."/>
        </authorList>
    </citation>
    <scope>NUCLEOTIDE SEQUENCE [LARGE SCALE GENOMIC DNA]</scope>
    <source>
        <strain evidence="5 6">Pb18</strain>
    </source>
</reference>
<dbReference type="KEGG" id="pbn:PADG_01434"/>
<dbReference type="PANTHER" id="PTHR47840:SF1">
    <property type="entry name" value="ZN(II)2CYS6 TRANSCRIPTION FACTOR (EUROFUNG)"/>
    <property type="match status" value="1"/>
</dbReference>
<dbReference type="Proteomes" id="UP000001628">
    <property type="component" value="Unassembled WGS sequence"/>
</dbReference>